<evidence type="ECO:0000256" key="1">
    <source>
        <dbReference type="ARBA" id="ARBA00022786"/>
    </source>
</evidence>
<organism evidence="3 4">
    <name type="scientific">Populus deltoides</name>
    <name type="common">Eastern poplar</name>
    <name type="synonym">Eastern cottonwood</name>
    <dbReference type="NCBI Taxonomy" id="3696"/>
    <lineage>
        <taxon>Eukaryota</taxon>
        <taxon>Viridiplantae</taxon>
        <taxon>Streptophyta</taxon>
        <taxon>Embryophyta</taxon>
        <taxon>Tracheophyta</taxon>
        <taxon>Spermatophyta</taxon>
        <taxon>Magnoliopsida</taxon>
        <taxon>eudicotyledons</taxon>
        <taxon>Gunneridae</taxon>
        <taxon>Pentapetalae</taxon>
        <taxon>rosids</taxon>
        <taxon>fabids</taxon>
        <taxon>Malpighiales</taxon>
        <taxon>Salicaceae</taxon>
        <taxon>Saliceae</taxon>
        <taxon>Populus</taxon>
    </lineage>
</organism>
<dbReference type="Proteomes" id="UP000807159">
    <property type="component" value="Chromosome 7"/>
</dbReference>
<protein>
    <recommendedName>
        <fullName evidence="2">F-box/LRR-repeat protein 15-like leucin rich repeat domain-containing protein</fullName>
    </recommendedName>
</protein>
<dbReference type="InterPro" id="IPR057207">
    <property type="entry name" value="FBXL15_LRR"/>
</dbReference>
<keyword evidence="4" id="KW-1185">Reference proteome</keyword>
<keyword evidence="1" id="KW-0833">Ubl conjugation pathway</keyword>
<feature type="domain" description="F-box/LRR-repeat protein 15-like leucin rich repeat" evidence="2">
    <location>
        <begin position="127"/>
        <end position="255"/>
    </location>
</feature>
<dbReference type="InterPro" id="IPR050648">
    <property type="entry name" value="F-box_LRR-repeat"/>
</dbReference>
<dbReference type="EMBL" id="JACEGQ020000007">
    <property type="protein sequence ID" value="KAH8502972.1"/>
    <property type="molecule type" value="Genomic_DNA"/>
</dbReference>
<dbReference type="InterPro" id="IPR032675">
    <property type="entry name" value="LRR_dom_sf"/>
</dbReference>
<dbReference type="AlphaFoldDB" id="A0A8T2YD56"/>
<evidence type="ECO:0000313" key="4">
    <source>
        <dbReference type="Proteomes" id="UP000807159"/>
    </source>
</evidence>
<sequence length="308" mass="33556">MQPPNGGFQGGVRIVTTVPPSLGELGLILSKLENDKDKEIFGLVSKRWLRLQSIERKKLAARAGPHMLQKMAARFSRLIELDFVSFYFKALTSTGNIKVPIWWQSHSYGVILPFAASSVCCNTNCSVKRISDKGMMSIGGGLSSLQSLNASYCKKLTDKGLSAVAEGCQDLQILGLQGCTSVTDCGLAVLVSGCRWIHFLDINKCSNVGDSGISNVSEACSSSLKTLKNLEAPDIGCCEEVTDAAFHGLGTMGTKMRLKVLKISCDEAGLQFPDCCKVNYMGSLNEPDVLLWDPRFQQFGILWIFIPR</sequence>
<dbReference type="Pfam" id="PF25372">
    <property type="entry name" value="DUF7885"/>
    <property type="match status" value="1"/>
</dbReference>
<gene>
    <name evidence="3" type="ORF">H0E87_014327</name>
</gene>
<dbReference type="PANTHER" id="PTHR13382">
    <property type="entry name" value="MITOCHONDRIAL ATP SYNTHASE COUPLING FACTOR B"/>
    <property type="match status" value="1"/>
</dbReference>
<dbReference type="Gene3D" id="3.80.10.10">
    <property type="entry name" value="Ribonuclease Inhibitor"/>
    <property type="match status" value="1"/>
</dbReference>
<proteinExistence type="predicted"/>
<dbReference type="SMART" id="SM00367">
    <property type="entry name" value="LRR_CC"/>
    <property type="match status" value="4"/>
</dbReference>
<evidence type="ECO:0000313" key="3">
    <source>
        <dbReference type="EMBL" id="KAH8502972.1"/>
    </source>
</evidence>
<dbReference type="InterPro" id="IPR006553">
    <property type="entry name" value="Leu-rich_rpt_Cys-con_subtyp"/>
</dbReference>
<accession>A0A8T2YD56</accession>
<name>A0A8T2YD56_POPDE</name>
<dbReference type="GO" id="GO:0005737">
    <property type="term" value="C:cytoplasm"/>
    <property type="evidence" value="ECO:0007669"/>
    <property type="project" value="TreeGrafter"/>
</dbReference>
<evidence type="ECO:0000259" key="2">
    <source>
        <dbReference type="Pfam" id="PF25372"/>
    </source>
</evidence>
<reference evidence="3" key="1">
    <citation type="journal article" date="2021" name="J. Hered.">
        <title>Genome Assembly of Salicaceae Populus deltoides (Eastern Cottonwood) I-69 Based on Nanopore Sequencing and Hi-C Technologies.</title>
        <authorList>
            <person name="Bai S."/>
            <person name="Wu H."/>
            <person name="Zhang J."/>
            <person name="Pan Z."/>
            <person name="Zhao W."/>
            <person name="Li Z."/>
            <person name="Tong C."/>
        </authorList>
    </citation>
    <scope>NUCLEOTIDE SEQUENCE</scope>
    <source>
        <tissue evidence="3">Leaf</tissue>
    </source>
</reference>
<comment type="caution">
    <text evidence="3">The sequence shown here is derived from an EMBL/GenBank/DDBJ whole genome shotgun (WGS) entry which is preliminary data.</text>
</comment>
<dbReference type="SUPFAM" id="SSF52047">
    <property type="entry name" value="RNI-like"/>
    <property type="match status" value="1"/>
</dbReference>